<evidence type="ECO:0000256" key="5">
    <source>
        <dbReference type="ARBA" id="ARBA00022771"/>
    </source>
</evidence>
<evidence type="ECO:0000256" key="6">
    <source>
        <dbReference type="ARBA" id="ARBA00022833"/>
    </source>
</evidence>
<dbReference type="Pfam" id="PF00096">
    <property type="entry name" value="zf-C2H2"/>
    <property type="match status" value="4"/>
</dbReference>
<dbReference type="SUPFAM" id="SSF57667">
    <property type="entry name" value="beta-beta-alpha zinc fingers"/>
    <property type="match status" value="3"/>
</dbReference>
<evidence type="ECO:0000256" key="3">
    <source>
        <dbReference type="ARBA" id="ARBA00022723"/>
    </source>
</evidence>
<dbReference type="GO" id="GO:0005634">
    <property type="term" value="C:nucleus"/>
    <property type="evidence" value="ECO:0007669"/>
    <property type="project" value="UniProtKB-SubCell"/>
</dbReference>
<evidence type="ECO:0000256" key="1">
    <source>
        <dbReference type="ARBA" id="ARBA00004123"/>
    </source>
</evidence>
<sequence>MLVKSVENHSHSLGICLGTNGKASSVQRNLRTHELAHKKEKCFCCSVYGKAFRSKVEFQGHTKKTSEDEQSLCAYIPLYPHGNEVRRYVHQKNFTDPMVYRLTHTGEKPFACRICGKAFAHRSVLSTHELIHSREKPFPCRICGKAFADRSALARHKLTHTEEKPVVCRICGKSFAQSRHLSSHKLKHTGERPFSCSVCGKGFNRQSNLRRHEFTHKKEKRFHCS</sequence>
<proteinExistence type="inferred from homology"/>
<accession>A0A7R8WSP2</accession>
<dbReference type="SMART" id="SM00355">
    <property type="entry name" value="ZnF_C2H2"/>
    <property type="match status" value="4"/>
</dbReference>
<dbReference type="PROSITE" id="PS50157">
    <property type="entry name" value="ZINC_FINGER_C2H2_2"/>
    <property type="match status" value="4"/>
</dbReference>
<name>A0A7R8WSP2_9CRUS</name>
<keyword evidence="9" id="KW-0804">Transcription</keyword>
<dbReference type="InterPro" id="IPR013087">
    <property type="entry name" value="Znf_C2H2_type"/>
</dbReference>
<evidence type="ECO:0000256" key="8">
    <source>
        <dbReference type="ARBA" id="ARBA00023125"/>
    </source>
</evidence>
<dbReference type="FunFam" id="3.30.160.60:FF:000931">
    <property type="entry name" value="zinc finger protein 697"/>
    <property type="match status" value="1"/>
</dbReference>
<dbReference type="OrthoDB" id="5977959at2759"/>
<evidence type="ECO:0000256" key="4">
    <source>
        <dbReference type="ARBA" id="ARBA00022737"/>
    </source>
</evidence>
<dbReference type="FunFam" id="3.30.160.60:FF:002343">
    <property type="entry name" value="Zinc finger protein 33A"/>
    <property type="match status" value="1"/>
</dbReference>
<dbReference type="FunFam" id="3.30.160.60:FF:000358">
    <property type="entry name" value="zinc finger protein 24"/>
    <property type="match status" value="1"/>
</dbReference>
<evidence type="ECO:0000256" key="9">
    <source>
        <dbReference type="ARBA" id="ARBA00023163"/>
    </source>
</evidence>
<comment type="subcellular location">
    <subcellularLocation>
        <location evidence="1">Nucleus</location>
    </subcellularLocation>
</comment>
<keyword evidence="6" id="KW-0862">Zinc</keyword>
<dbReference type="EMBL" id="OB667015">
    <property type="protein sequence ID" value="CAD7233810.1"/>
    <property type="molecule type" value="Genomic_DNA"/>
</dbReference>
<gene>
    <name evidence="11" type="ORF">CTOB1V02_LOCUS11629</name>
</gene>
<dbReference type="FunFam" id="3.30.160.60:FF:000557">
    <property type="entry name" value="zinc finger and SCAN domain-containing protein 29"/>
    <property type="match status" value="1"/>
</dbReference>
<dbReference type="PANTHER" id="PTHR24394">
    <property type="entry name" value="ZINC FINGER PROTEIN"/>
    <property type="match status" value="1"/>
</dbReference>
<keyword evidence="7" id="KW-0805">Transcription regulation</keyword>
<feature type="non-terminal residue" evidence="11">
    <location>
        <position position="1"/>
    </location>
</feature>
<dbReference type="AlphaFoldDB" id="A0A7R8WSP2"/>
<comment type="similarity">
    <text evidence="2">Belongs to the krueppel C2H2-type zinc-finger protein family.</text>
</comment>
<keyword evidence="4" id="KW-0677">Repeat</keyword>
<evidence type="ECO:0000256" key="10">
    <source>
        <dbReference type="ARBA" id="ARBA00023242"/>
    </source>
</evidence>
<dbReference type="InterPro" id="IPR036236">
    <property type="entry name" value="Znf_C2H2_sf"/>
</dbReference>
<protein>
    <submittedName>
        <fullName evidence="11">Uncharacterized protein</fullName>
    </submittedName>
</protein>
<evidence type="ECO:0000256" key="7">
    <source>
        <dbReference type="ARBA" id="ARBA00023015"/>
    </source>
</evidence>
<keyword evidence="5" id="KW-0863">Zinc-finger</keyword>
<evidence type="ECO:0000313" key="11">
    <source>
        <dbReference type="EMBL" id="CAD7233810.1"/>
    </source>
</evidence>
<dbReference type="PROSITE" id="PS00028">
    <property type="entry name" value="ZINC_FINGER_C2H2_1"/>
    <property type="match status" value="4"/>
</dbReference>
<reference evidence="11" key="1">
    <citation type="submission" date="2020-11" db="EMBL/GenBank/DDBJ databases">
        <authorList>
            <person name="Tran Van P."/>
        </authorList>
    </citation>
    <scope>NUCLEOTIDE SEQUENCE</scope>
</reference>
<dbReference type="Gene3D" id="3.30.160.60">
    <property type="entry name" value="Classic Zinc Finger"/>
    <property type="match status" value="5"/>
</dbReference>
<dbReference type="GO" id="GO:0000981">
    <property type="term" value="F:DNA-binding transcription factor activity, RNA polymerase II-specific"/>
    <property type="evidence" value="ECO:0007669"/>
    <property type="project" value="TreeGrafter"/>
</dbReference>
<keyword evidence="10" id="KW-0539">Nucleus</keyword>
<dbReference type="GO" id="GO:0003677">
    <property type="term" value="F:DNA binding"/>
    <property type="evidence" value="ECO:0007669"/>
    <property type="project" value="UniProtKB-KW"/>
</dbReference>
<keyword evidence="3" id="KW-0479">Metal-binding</keyword>
<organism evidence="11">
    <name type="scientific">Cyprideis torosa</name>
    <dbReference type="NCBI Taxonomy" id="163714"/>
    <lineage>
        <taxon>Eukaryota</taxon>
        <taxon>Metazoa</taxon>
        <taxon>Ecdysozoa</taxon>
        <taxon>Arthropoda</taxon>
        <taxon>Crustacea</taxon>
        <taxon>Oligostraca</taxon>
        <taxon>Ostracoda</taxon>
        <taxon>Podocopa</taxon>
        <taxon>Podocopida</taxon>
        <taxon>Cytherocopina</taxon>
        <taxon>Cytheroidea</taxon>
        <taxon>Cytherideidae</taxon>
        <taxon>Cyprideis</taxon>
    </lineage>
</organism>
<dbReference type="PANTHER" id="PTHR24394:SF48">
    <property type="entry name" value="ZINC FINGER PROTEIN 771"/>
    <property type="match status" value="1"/>
</dbReference>
<evidence type="ECO:0000256" key="2">
    <source>
        <dbReference type="ARBA" id="ARBA00006991"/>
    </source>
</evidence>
<keyword evidence="8" id="KW-0238">DNA-binding</keyword>
<dbReference type="GO" id="GO:0008270">
    <property type="term" value="F:zinc ion binding"/>
    <property type="evidence" value="ECO:0007669"/>
    <property type="project" value="UniProtKB-KW"/>
</dbReference>